<dbReference type="Gene3D" id="3.40.33.10">
    <property type="entry name" value="CAP"/>
    <property type="match status" value="1"/>
</dbReference>
<dbReference type="Proteomes" id="UP001164726">
    <property type="component" value="Chromosome"/>
</dbReference>
<dbReference type="InterPro" id="IPR014044">
    <property type="entry name" value="CAP_dom"/>
</dbReference>
<name>A0A9E8RZH1_9BACI</name>
<dbReference type="InterPro" id="IPR035940">
    <property type="entry name" value="CAP_sf"/>
</dbReference>
<dbReference type="AlphaFoldDB" id="A0A9E8RZH1"/>
<dbReference type="InterPro" id="IPR029410">
    <property type="entry name" value="CAP_assoc"/>
</dbReference>
<feature type="domain" description="CAP-associated" evidence="3">
    <location>
        <begin position="90"/>
        <end position="225"/>
    </location>
</feature>
<evidence type="ECO:0000313" key="5">
    <source>
        <dbReference type="Proteomes" id="UP001164726"/>
    </source>
</evidence>
<evidence type="ECO:0000256" key="1">
    <source>
        <dbReference type="SAM" id="SignalP"/>
    </source>
</evidence>
<feature type="signal peptide" evidence="1">
    <location>
        <begin position="1"/>
        <end position="19"/>
    </location>
</feature>
<dbReference type="Pfam" id="PF14504">
    <property type="entry name" value="CAP_assoc_N"/>
    <property type="match status" value="1"/>
</dbReference>
<sequence length="363" mass="41906">MRKVLLLFALFILFFVANTNEVKDLNTFVSQVQKGVSQLKEKVDLESAKASFNRFLSRLGINIHSDEDVEEKEQAIQPSSQPISVYNIEIGELKDEVEKRVGKPERISLNEYGVNWHAYHENYRNFLMISYDQSGKVAGIYTNQPLISSSVGVKAGWTKEDTRNLLGTPLEEIRKGRILYKLPENRHYDLFQMDGNFITIFYDKFEKETVRAVQIISANLENKKNNIYPEVNQTLIEGFEYQLFDLVNAERVKYGLHPLIWDKDVRKVARKHSEDMAINGYFSHVNLKGESPFDRLKADAISYIIAGENLAYGQFSSIYAHEGLMNSKGHRENILQKNFEYTGVGVAFNEVQHPYFTQKFYAK</sequence>
<protein>
    <submittedName>
        <fullName evidence="4">CAP domain-containing protein</fullName>
    </submittedName>
</protein>
<dbReference type="PANTHER" id="PTHR31157:SF1">
    <property type="entry name" value="SCP DOMAIN-CONTAINING PROTEIN"/>
    <property type="match status" value="1"/>
</dbReference>
<keyword evidence="5" id="KW-1185">Reference proteome</keyword>
<gene>
    <name evidence="4" type="ORF">OE105_04250</name>
</gene>
<organism evidence="4 5">
    <name type="scientific">Fervidibacillus halotolerans</name>
    <dbReference type="NCBI Taxonomy" id="2980027"/>
    <lineage>
        <taxon>Bacteria</taxon>
        <taxon>Bacillati</taxon>
        <taxon>Bacillota</taxon>
        <taxon>Bacilli</taxon>
        <taxon>Bacillales</taxon>
        <taxon>Bacillaceae</taxon>
        <taxon>Fervidibacillus</taxon>
    </lineage>
</organism>
<dbReference type="CDD" id="cd05379">
    <property type="entry name" value="CAP_bacterial"/>
    <property type="match status" value="1"/>
</dbReference>
<dbReference type="SUPFAM" id="SSF55797">
    <property type="entry name" value="PR-1-like"/>
    <property type="match status" value="1"/>
</dbReference>
<feature type="chain" id="PRO_5038804625" evidence="1">
    <location>
        <begin position="20"/>
        <end position="363"/>
    </location>
</feature>
<dbReference type="Pfam" id="PF00188">
    <property type="entry name" value="CAP"/>
    <property type="match status" value="1"/>
</dbReference>
<dbReference type="PANTHER" id="PTHR31157">
    <property type="entry name" value="SCP DOMAIN-CONTAINING PROTEIN"/>
    <property type="match status" value="1"/>
</dbReference>
<keyword evidence="1" id="KW-0732">Signal</keyword>
<accession>A0A9E8RZH1</accession>
<evidence type="ECO:0000259" key="2">
    <source>
        <dbReference type="Pfam" id="PF00188"/>
    </source>
</evidence>
<dbReference type="RefSeq" id="WP_275421498.1">
    <property type="nucleotide sequence ID" value="NZ_CP106877.1"/>
</dbReference>
<reference evidence="4" key="1">
    <citation type="submission" date="2022-09" db="EMBL/GenBank/DDBJ databases">
        <title>Complete Genomes of Fervidibacillus albus and Fervidibacillus halotolerans isolated from tidal flat sediments.</title>
        <authorList>
            <person name="Kwon K.K."/>
            <person name="Yang S.-H."/>
            <person name="Park M.J."/>
            <person name="Oh H.-M."/>
        </authorList>
    </citation>
    <scope>NUCLEOTIDE SEQUENCE</scope>
    <source>
        <strain evidence="4">MEBiC13594</strain>
    </source>
</reference>
<feature type="domain" description="SCP" evidence="2">
    <location>
        <begin position="244"/>
        <end position="359"/>
    </location>
</feature>
<evidence type="ECO:0000259" key="3">
    <source>
        <dbReference type="Pfam" id="PF14504"/>
    </source>
</evidence>
<dbReference type="EMBL" id="CP106877">
    <property type="protein sequence ID" value="WAA13338.1"/>
    <property type="molecule type" value="Genomic_DNA"/>
</dbReference>
<evidence type="ECO:0000313" key="4">
    <source>
        <dbReference type="EMBL" id="WAA13338.1"/>
    </source>
</evidence>
<proteinExistence type="predicted"/>
<dbReference type="KEGG" id="fhl:OE105_04250"/>